<comment type="caution">
    <text evidence="7">The sequence shown here is derived from an EMBL/GenBank/DDBJ whole genome shotgun (WGS) entry which is preliminary data.</text>
</comment>
<organism evidence="7 8">
    <name type="scientific">Microlunatus antarcticus</name>
    <dbReference type="NCBI Taxonomy" id="53388"/>
    <lineage>
        <taxon>Bacteria</taxon>
        <taxon>Bacillati</taxon>
        <taxon>Actinomycetota</taxon>
        <taxon>Actinomycetes</taxon>
        <taxon>Propionibacteriales</taxon>
        <taxon>Propionibacteriaceae</taxon>
        <taxon>Microlunatus</taxon>
    </lineage>
</organism>
<dbReference type="InterPro" id="IPR013783">
    <property type="entry name" value="Ig-like_fold"/>
</dbReference>
<keyword evidence="5" id="KW-0732">Signal</keyword>
<evidence type="ECO:0000256" key="3">
    <source>
        <dbReference type="ARBA" id="ARBA00023326"/>
    </source>
</evidence>
<dbReference type="SUPFAM" id="SSF49265">
    <property type="entry name" value="Fibronectin type III"/>
    <property type="match status" value="3"/>
</dbReference>
<gene>
    <name evidence="7" type="ORF">FHX39_001648</name>
</gene>
<dbReference type="Pfam" id="PF00041">
    <property type="entry name" value="fn3"/>
    <property type="match status" value="1"/>
</dbReference>
<feature type="domain" description="Fibronectin type-III" evidence="6">
    <location>
        <begin position="620"/>
        <end position="714"/>
    </location>
</feature>
<dbReference type="EMBL" id="JACHZG010000001">
    <property type="protein sequence ID" value="MBB3326704.1"/>
    <property type="molecule type" value="Genomic_DNA"/>
</dbReference>
<evidence type="ECO:0000256" key="2">
    <source>
        <dbReference type="ARBA" id="ARBA00023295"/>
    </source>
</evidence>
<dbReference type="InterPro" id="IPR012334">
    <property type="entry name" value="Pectin_lyas_fold"/>
</dbReference>
<dbReference type="InterPro" id="IPR036116">
    <property type="entry name" value="FN3_sf"/>
</dbReference>
<dbReference type="PANTHER" id="PTHR13817">
    <property type="entry name" value="TITIN"/>
    <property type="match status" value="1"/>
</dbReference>
<evidence type="ECO:0000256" key="4">
    <source>
        <dbReference type="SAM" id="MobiDB-lite"/>
    </source>
</evidence>
<dbReference type="Pfam" id="PF13229">
    <property type="entry name" value="Beta_helix"/>
    <property type="match status" value="1"/>
</dbReference>
<feature type="chain" id="PRO_5030871203" evidence="5">
    <location>
        <begin position="35"/>
        <end position="1022"/>
    </location>
</feature>
<evidence type="ECO:0000313" key="7">
    <source>
        <dbReference type="EMBL" id="MBB3326704.1"/>
    </source>
</evidence>
<keyword evidence="1" id="KW-0677">Repeat</keyword>
<reference evidence="7 8" key="1">
    <citation type="submission" date="2020-08" db="EMBL/GenBank/DDBJ databases">
        <title>Sequencing the genomes of 1000 actinobacteria strains.</title>
        <authorList>
            <person name="Klenk H.-P."/>
        </authorList>
    </citation>
    <scope>NUCLEOTIDE SEQUENCE [LARGE SCALE GENOMIC DNA]</scope>
    <source>
        <strain evidence="7 8">DSM 11053</strain>
    </source>
</reference>
<dbReference type="InterPro" id="IPR003961">
    <property type="entry name" value="FN3_dom"/>
</dbReference>
<dbReference type="InterPro" id="IPR050964">
    <property type="entry name" value="Striated_Muscle_Regulatory"/>
</dbReference>
<feature type="domain" description="Fibronectin type-III" evidence="6">
    <location>
        <begin position="167"/>
        <end position="261"/>
    </location>
</feature>
<feature type="region of interest" description="Disordered" evidence="4">
    <location>
        <begin position="496"/>
        <end position="520"/>
    </location>
</feature>
<dbReference type="RefSeq" id="WP_183337603.1">
    <property type="nucleotide sequence ID" value="NZ_JACHZG010000001.1"/>
</dbReference>
<evidence type="ECO:0000259" key="6">
    <source>
        <dbReference type="PROSITE" id="PS50853"/>
    </source>
</evidence>
<dbReference type="SMART" id="SM00710">
    <property type="entry name" value="PbH1"/>
    <property type="match status" value="4"/>
</dbReference>
<dbReference type="InterPro" id="IPR039448">
    <property type="entry name" value="Beta_helix"/>
</dbReference>
<evidence type="ECO:0000256" key="1">
    <source>
        <dbReference type="ARBA" id="ARBA00022737"/>
    </source>
</evidence>
<dbReference type="Proteomes" id="UP000565572">
    <property type="component" value="Unassembled WGS sequence"/>
</dbReference>
<dbReference type="Gene3D" id="2.60.120.260">
    <property type="entry name" value="Galactose-binding domain-like"/>
    <property type="match status" value="3"/>
</dbReference>
<evidence type="ECO:0000313" key="8">
    <source>
        <dbReference type="Proteomes" id="UP000565572"/>
    </source>
</evidence>
<evidence type="ECO:0000256" key="5">
    <source>
        <dbReference type="SAM" id="SignalP"/>
    </source>
</evidence>
<protein>
    <submittedName>
        <fullName evidence="7">Fibronectin type 3 domain-containing protein</fullName>
    </submittedName>
</protein>
<feature type="domain" description="Fibronectin type-III" evidence="6">
    <location>
        <begin position="392"/>
        <end position="485"/>
    </location>
</feature>
<dbReference type="InterPro" id="IPR006626">
    <property type="entry name" value="PbH1"/>
</dbReference>
<keyword evidence="2" id="KW-0326">Glycosidase</keyword>
<keyword evidence="2" id="KW-0378">Hydrolase</keyword>
<dbReference type="SMART" id="SM00060">
    <property type="entry name" value="FN3"/>
    <property type="match status" value="3"/>
</dbReference>
<dbReference type="Gene3D" id="2.160.20.10">
    <property type="entry name" value="Single-stranded right-handed beta-helix, Pectin lyase-like"/>
    <property type="match status" value="1"/>
</dbReference>
<feature type="signal peptide" evidence="5">
    <location>
        <begin position="1"/>
        <end position="34"/>
    </location>
</feature>
<proteinExistence type="predicted"/>
<keyword evidence="8" id="KW-1185">Reference proteome</keyword>
<dbReference type="SUPFAM" id="SSF51126">
    <property type="entry name" value="Pectin lyase-like"/>
    <property type="match status" value="1"/>
</dbReference>
<feature type="compositionally biased region" description="Polar residues" evidence="4">
    <location>
        <begin position="507"/>
        <end position="520"/>
    </location>
</feature>
<dbReference type="Gene3D" id="2.60.40.10">
    <property type="entry name" value="Immunoglobulins"/>
    <property type="match status" value="3"/>
</dbReference>
<dbReference type="PROSITE" id="PS50853">
    <property type="entry name" value="FN3"/>
    <property type="match status" value="3"/>
</dbReference>
<dbReference type="InterPro" id="IPR011050">
    <property type="entry name" value="Pectin_lyase_fold/virulence"/>
</dbReference>
<dbReference type="AlphaFoldDB" id="A0A7W5P6N3"/>
<keyword evidence="3" id="KW-0119">Carbohydrate metabolism</keyword>
<dbReference type="CDD" id="cd00063">
    <property type="entry name" value="FN3"/>
    <property type="match status" value="2"/>
</dbReference>
<dbReference type="GO" id="GO:0000272">
    <property type="term" value="P:polysaccharide catabolic process"/>
    <property type="evidence" value="ECO:0007669"/>
    <property type="project" value="UniProtKB-KW"/>
</dbReference>
<sequence>MLPTSSCAARIACTGAVAVFAMVAGSLVATPAEAATVVGQGTYENDDPAVTLNGSWSRVASNQDSGGSTSSLSGAGYAELSFKTSGIRWVTRKNSYSGMADVYLDGVKKATVDLYSSTTKTQQVAYEVTGLPESAHTIRVVRTGTKNAGSSSTNIQLDAFVAPDVHKPAAPSGLRAVVSGTDVNLSWTANPETDVKGYRVYRREGSSTTRTQIGSTTTDVRTLKDPSRSPGVTYTYDLVAVDTSDLVSPYSSAASVTMPISAKGAGTYEDDDAALTLSGAWSTVKSGMDSGGSYASLNGAGYAEISFKTSGIRWISRLNSYSGIADVYLDGVKKASVDLYSSTTRYQQVAYEAKGLTETDHTLRVVRTGTKNASSSSTSITLDAFVAPDIYPPAAPVGLTATPKTGSVQLGWTASPESDVIGYRVYRGAATGAPTAVTTKPVTDTGWTDDGLLPGATYRYQVTALDQGGNESPVSAVVTATVPMKALPAGTYEDDDTDALTLKGPWSRTTSTGANTDSGGSFSSLGDTGYVEMSFATSGVRWLARTNSSSGQADVYLDGVKRTTVDLYSSSTKFAQNVFEVDGLPETGHTIRIVRTGNKNAASVGRNITLDALVAPDVYAPAAPSALKATGTRTGAKLTWTPSAADDVASNRIFRRAAGSTTDVLVGEVPAGTTSFADVGLADGASYTWTVVARDTSGNDSTPSLGAAFTNAGDVYAAFPQRYATCPTATVTVSTRAQLLNAVSSATAGTVIRLTPGSYGANIDVYTAKGTPDKPIWICGPRTAVIDNADITRGYGFRVNGASNLVIAGMTVRNVQKGVAVLNSKAVTVADLRVENIGDEAIHLKNQTTDSTVIGNSIATTGLNSPNYGEGVYIGTAQGNWCLYNGCEPDTSDRNLVAFNDIRATTAEPMEAKAGTSDGTMWKNTLDGAAITSSDTDSLVQVMGNGWVIAGNTGAHTPNDAIQVWNTDTDYGLNNIVYGNAVPDALPGYGVRMPYNDGGNVVGCDNAASRAALGMSNKTCQN</sequence>
<accession>A0A7W5P6N3</accession>
<dbReference type="GO" id="GO:0016798">
    <property type="term" value="F:hydrolase activity, acting on glycosyl bonds"/>
    <property type="evidence" value="ECO:0007669"/>
    <property type="project" value="UniProtKB-KW"/>
</dbReference>
<keyword evidence="3" id="KW-0624">Polysaccharide degradation</keyword>
<name>A0A7W5P6N3_9ACTN</name>
<dbReference type="PANTHER" id="PTHR13817:SF166">
    <property type="entry name" value="NEURONAL IGCAM-RELATED"/>
    <property type="match status" value="1"/>
</dbReference>